<accession>A0A6A1W417</accession>
<dbReference type="PANTHER" id="PTHR45631">
    <property type="entry name" value="OS07G0107800 PROTEIN-RELATED"/>
    <property type="match status" value="1"/>
</dbReference>
<evidence type="ECO:0000256" key="6">
    <source>
        <dbReference type="SAM" id="SignalP"/>
    </source>
</evidence>
<feature type="domain" description="Malectin-like" evidence="7">
    <location>
        <begin position="406"/>
        <end position="490"/>
    </location>
</feature>
<organism evidence="8 9">
    <name type="scientific">Morella rubra</name>
    <name type="common">Chinese bayberry</name>
    <dbReference type="NCBI Taxonomy" id="262757"/>
    <lineage>
        <taxon>Eukaryota</taxon>
        <taxon>Viridiplantae</taxon>
        <taxon>Streptophyta</taxon>
        <taxon>Embryophyta</taxon>
        <taxon>Tracheophyta</taxon>
        <taxon>Spermatophyta</taxon>
        <taxon>Magnoliopsida</taxon>
        <taxon>eudicotyledons</taxon>
        <taxon>Gunneridae</taxon>
        <taxon>Pentapetalae</taxon>
        <taxon>rosids</taxon>
        <taxon>fabids</taxon>
        <taxon>Fagales</taxon>
        <taxon>Myricaceae</taxon>
        <taxon>Morella</taxon>
    </lineage>
</organism>
<dbReference type="Gene3D" id="3.80.10.10">
    <property type="entry name" value="Ribonuclease Inhibitor"/>
    <property type="match status" value="1"/>
</dbReference>
<keyword evidence="4" id="KW-1133">Transmembrane helix</keyword>
<reference evidence="8 9" key="1">
    <citation type="journal article" date="2019" name="Plant Biotechnol. J.">
        <title>The red bayberry genome and genetic basis of sex determination.</title>
        <authorList>
            <person name="Jia H.M."/>
            <person name="Jia H.J."/>
            <person name="Cai Q.L."/>
            <person name="Wang Y."/>
            <person name="Zhao H.B."/>
            <person name="Yang W.F."/>
            <person name="Wang G.Y."/>
            <person name="Li Y.H."/>
            <person name="Zhan D.L."/>
            <person name="Shen Y.T."/>
            <person name="Niu Q.F."/>
            <person name="Chang L."/>
            <person name="Qiu J."/>
            <person name="Zhao L."/>
            <person name="Xie H.B."/>
            <person name="Fu W.Y."/>
            <person name="Jin J."/>
            <person name="Li X.W."/>
            <person name="Jiao Y."/>
            <person name="Zhou C.C."/>
            <person name="Tu T."/>
            <person name="Chai C.Y."/>
            <person name="Gao J.L."/>
            <person name="Fan L.J."/>
            <person name="van de Weg E."/>
            <person name="Wang J.Y."/>
            <person name="Gao Z.S."/>
        </authorList>
    </citation>
    <scope>NUCLEOTIDE SEQUENCE [LARGE SCALE GENOMIC DNA]</scope>
    <source>
        <tissue evidence="8">Leaves</tissue>
    </source>
</reference>
<dbReference type="Pfam" id="PF12819">
    <property type="entry name" value="Malectin_like"/>
    <property type="match status" value="3"/>
</dbReference>
<keyword evidence="9" id="KW-1185">Reference proteome</keyword>
<dbReference type="InterPro" id="IPR024788">
    <property type="entry name" value="Malectin-like_Carb-bd_dom"/>
</dbReference>
<evidence type="ECO:0000256" key="4">
    <source>
        <dbReference type="ARBA" id="ARBA00022989"/>
    </source>
</evidence>
<dbReference type="EMBL" id="RXIC02000021">
    <property type="protein sequence ID" value="KAB1218478.1"/>
    <property type="molecule type" value="Genomic_DNA"/>
</dbReference>
<feature type="domain" description="Malectin-like" evidence="7">
    <location>
        <begin position="141"/>
        <end position="325"/>
    </location>
</feature>
<proteinExistence type="predicted"/>
<dbReference type="InterPro" id="IPR032675">
    <property type="entry name" value="LRR_dom_sf"/>
</dbReference>
<feature type="domain" description="Malectin-like" evidence="7">
    <location>
        <begin position="47"/>
        <end position="110"/>
    </location>
</feature>
<dbReference type="AlphaFoldDB" id="A0A6A1W417"/>
<evidence type="ECO:0000256" key="1">
    <source>
        <dbReference type="ARBA" id="ARBA00004167"/>
    </source>
</evidence>
<evidence type="ECO:0000256" key="5">
    <source>
        <dbReference type="ARBA" id="ARBA00023136"/>
    </source>
</evidence>
<dbReference type="OrthoDB" id="2017114at2759"/>
<dbReference type="Proteomes" id="UP000516437">
    <property type="component" value="Chromosome 3"/>
</dbReference>
<dbReference type="GO" id="GO:0016020">
    <property type="term" value="C:membrane"/>
    <property type="evidence" value="ECO:0007669"/>
    <property type="project" value="UniProtKB-SubCell"/>
</dbReference>
<protein>
    <recommendedName>
        <fullName evidence="7">Malectin-like domain-containing protein</fullName>
    </recommendedName>
</protein>
<evidence type="ECO:0000313" key="9">
    <source>
        <dbReference type="Proteomes" id="UP000516437"/>
    </source>
</evidence>
<feature type="signal peptide" evidence="6">
    <location>
        <begin position="1"/>
        <end position="28"/>
    </location>
</feature>
<comment type="caution">
    <text evidence="8">The sequence shown here is derived from an EMBL/GenBank/DDBJ whole genome shotgun (WGS) entry which is preliminary data.</text>
</comment>
<sequence>MAVSVSKPWLLFILVIAILAVNSKLAVGDHRRTRRELAADIPGFITLSCGLPANSSFEEETSGIRYISDVTFVDTGISRSLPLEIKGNMKQYVWYLRSFPEGIRNCYTINNITYQIFESTEITWRRQITRIRCIGASLKFQVRSVPSELYRCLVNKKTPFILELQQYVRFASLRSYEYDDDANDRVWWPYNNDKWTELSTNLSIDNGAIGNYNPPSIVMSTAATPKDDSAPLEFSWEQYDDESGYYNLYMYFAEVVRLEANQSRSFMIEASNTDYGPYEFDYLTAGLSYDFEPLSYGSGRTKSFSIFKTENSTLPPIINAFEIYSAKYFTQSETHKEDVDAITKIKSMYGIKRNWQGDPCAPKEYFWEGLNCSYDDSNPPRITSLNLSSSGLMGAISDDISNLVMLQILYPDDAYDRFWDPYEQDSWTKLSTDLSIKNQADDDYNPPSIVMSTAATPKDDSAPLEFSWEQYDDESGYYYMYMYFAEVDKPTSPDHLQSQLQHRRGPYELDNLTQLLLRFETPKIRIRKDEEFFDIQN</sequence>
<dbReference type="PANTHER" id="PTHR45631:SF202">
    <property type="entry name" value="SENESCENCE-INDUCED RECEPTOR-LIKE SERINE_THREONINE-PROTEIN KINASE"/>
    <property type="match status" value="1"/>
</dbReference>
<keyword evidence="5" id="KW-0472">Membrane</keyword>
<name>A0A6A1W417_9ROSI</name>
<evidence type="ECO:0000259" key="7">
    <source>
        <dbReference type="Pfam" id="PF12819"/>
    </source>
</evidence>
<evidence type="ECO:0000256" key="3">
    <source>
        <dbReference type="ARBA" id="ARBA00022729"/>
    </source>
</evidence>
<evidence type="ECO:0000313" key="8">
    <source>
        <dbReference type="EMBL" id="KAB1218478.1"/>
    </source>
</evidence>
<keyword evidence="2" id="KW-0812">Transmembrane</keyword>
<gene>
    <name evidence="8" type="ORF">CJ030_MR3G026358</name>
</gene>
<evidence type="ECO:0000256" key="2">
    <source>
        <dbReference type="ARBA" id="ARBA00022692"/>
    </source>
</evidence>
<comment type="subcellular location">
    <subcellularLocation>
        <location evidence="1">Membrane</location>
        <topology evidence="1">Single-pass membrane protein</topology>
    </subcellularLocation>
</comment>
<feature type="chain" id="PRO_5025484078" description="Malectin-like domain-containing protein" evidence="6">
    <location>
        <begin position="29"/>
        <end position="537"/>
    </location>
</feature>
<keyword evidence="3 6" id="KW-0732">Signal</keyword>